<organism evidence="2 3">
    <name type="scientific">Coccomyxa viridis</name>
    <dbReference type="NCBI Taxonomy" id="1274662"/>
    <lineage>
        <taxon>Eukaryota</taxon>
        <taxon>Viridiplantae</taxon>
        <taxon>Chlorophyta</taxon>
        <taxon>core chlorophytes</taxon>
        <taxon>Trebouxiophyceae</taxon>
        <taxon>Trebouxiophyceae incertae sedis</taxon>
        <taxon>Coccomyxaceae</taxon>
        <taxon>Coccomyxa</taxon>
    </lineage>
</organism>
<dbReference type="Proteomes" id="UP001497392">
    <property type="component" value="Unassembled WGS sequence"/>
</dbReference>
<dbReference type="EMBL" id="CAXHTA020000004">
    <property type="protein sequence ID" value="CAL5220662.1"/>
    <property type="molecule type" value="Genomic_DNA"/>
</dbReference>
<accession>A0ABP1FT58</accession>
<comment type="caution">
    <text evidence="2">The sequence shown here is derived from an EMBL/GenBank/DDBJ whole genome shotgun (WGS) entry which is preliminary data.</text>
</comment>
<feature type="region of interest" description="Disordered" evidence="1">
    <location>
        <begin position="1"/>
        <end position="40"/>
    </location>
</feature>
<proteinExistence type="predicted"/>
<dbReference type="PANTHER" id="PTHR36749">
    <property type="entry name" value="F7O18.3 PROTEIN"/>
    <property type="match status" value="1"/>
</dbReference>
<protein>
    <submittedName>
        <fullName evidence="2">G2708 protein</fullName>
    </submittedName>
</protein>
<reference evidence="2 3" key="1">
    <citation type="submission" date="2024-06" db="EMBL/GenBank/DDBJ databases">
        <authorList>
            <person name="Kraege A."/>
            <person name="Thomma B."/>
        </authorList>
    </citation>
    <scope>NUCLEOTIDE SEQUENCE [LARGE SCALE GENOMIC DNA]</scope>
</reference>
<evidence type="ECO:0000313" key="2">
    <source>
        <dbReference type="EMBL" id="CAL5220662.1"/>
    </source>
</evidence>
<sequence>MFSGDDPALDQGDNAEDGVPPPPPPLSEHPAAKRQKTTDAGADEVRVALERLVTHISNPRKFKKASALLRQLLKENKVTHAHSALLFQALRAAMKDPNLAVDPTMTIEYQKLFTAASNFRELFSQRQKGQLDVYGLWGVLRGQLLTDDSFVFNKVLKRIRESIEHLSDATEEDEDALLRVKERLQAEGAEQPEAAEAKAAPEEGPAAEPNEADPFGLDQIIEKEEATKKEQDRDKAWSSRESMAMKRDALLDCLDTARDCYRHAWARTSVDIAIQDLQKNRSNFCSSQQPRIDALWKFVQEQRAVRRKGPTAREARRDTTAFEAARAEWGKADLSIKGGVGAEGDHRSEVWLG</sequence>
<dbReference type="PANTHER" id="PTHR36749:SF1">
    <property type="entry name" value="F7O18.3 PROTEIN"/>
    <property type="match status" value="1"/>
</dbReference>
<keyword evidence="3" id="KW-1185">Reference proteome</keyword>
<gene>
    <name evidence="2" type="primary">g2708</name>
    <name evidence="2" type="ORF">VP750_LOCUS2321</name>
</gene>
<name>A0ABP1FT58_9CHLO</name>
<evidence type="ECO:0000313" key="3">
    <source>
        <dbReference type="Proteomes" id="UP001497392"/>
    </source>
</evidence>
<feature type="region of interest" description="Disordered" evidence="1">
    <location>
        <begin position="187"/>
        <end position="214"/>
    </location>
</feature>
<evidence type="ECO:0000256" key="1">
    <source>
        <dbReference type="SAM" id="MobiDB-lite"/>
    </source>
</evidence>